<dbReference type="RefSeq" id="WP_104302342.1">
    <property type="nucleotide sequence ID" value="NZ_PSNX01000007.1"/>
</dbReference>
<comment type="caution">
    <text evidence="1">The sequence shown here is derived from an EMBL/GenBank/DDBJ whole genome shotgun (WGS) entry which is preliminary data.</text>
</comment>
<dbReference type="SUPFAM" id="SSF50475">
    <property type="entry name" value="FMN-binding split barrel"/>
    <property type="match status" value="1"/>
</dbReference>
<name>A0A2S5SUI0_9BURK</name>
<sequence>MLAWPAIPPEHLAQLQRRVSIMVASRDDRLVPHLVRGLGCRLQDEPLRITVLLSARGSEQVLDDLRCSDRIAVTFSEPSTHRTIQFKGRGVDIRPGERADRELAAAYAQRLCDEIVPMGYPYPVIAGLLAHDPFQLVAVSFTPEASFDQTPGAHPAGPSGAA</sequence>
<evidence type="ECO:0000313" key="1">
    <source>
        <dbReference type="EMBL" id="PPE66398.1"/>
    </source>
</evidence>
<proteinExistence type="predicted"/>
<dbReference type="Gene3D" id="2.30.110.10">
    <property type="entry name" value="Electron Transport, Fmn-binding Protein, Chain A"/>
    <property type="match status" value="1"/>
</dbReference>
<dbReference type="OrthoDB" id="334393at2"/>
<evidence type="ECO:0008006" key="3">
    <source>
        <dbReference type="Google" id="ProtNLM"/>
    </source>
</evidence>
<dbReference type="InterPro" id="IPR012349">
    <property type="entry name" value="Split_barrel_FMN-bd"/>
</dbReference>
<protein>
    <recommendedName>
        <fullName evidence="3">Pyridoxamine 5'-phosphate oxidase putative domain-containing protein</fullName>
    </recommendedName>
</protein>
<dbReference type="Proteomes" id="UP000238605">
    <property type="component" value="Unassembled WGS sequence"/>
</dbReference>
<dbReference type="AlphaFoldDB" id="A0A2S5SUI0"/>
<evidence type="ECO:0000313" key="2">
    <source>
        <dbReference type="Proteomes" id="UP000238605"/>
    </source>
</evidence>
<keyword evidence="2" id="KW-1185">Reference proteome</keyword>
<reference evidence="1 2" key="1">
    <citation type="submission" date="2018-02" db="EMBL/GenBank/DDBJ databases">
        <title>Reclassifiation of [Polyangium] brachysporum DSM 7029 as Guopingzhaonella breviflexa gen. nov., sp. nov., a member of the family Comamonadaceae.</title>
        <authorList>
            <person name="Tang B."/>
        </authorList>
    </citation>
    <scope>NUCLEOTIDE SEQUENCE [LARGE SCALE GENOMIC DNA]</scope>
    <source>
        <strain evidence="1 2">BCRC 80649</strain>
    </source>
</reference>
<organism evidence="1 2">
    <name type="scientific">Caldimonas caldifontis</name>
    <dbReference type="NCBI Taxonomy" id="1452508"/>
    <lineage>
        <taxon>Bacteria</taxon>
        <taxon>Pseudomonadati</taxon>
        <taxon>Pseudomonadota</taxon>
        <taxon>Betaproteobacteria</taxon>
        <taxon>Burkholderiales</taxon>
        <taxon>Sphaerotilaceae</taxon>
        <taxon>Caldimonas</taxon>
    </lineage>
</organism>
<gene>
    <name evidence="1" type="ORF">C1704_08760</name>
</gene>
<dbReference type="EMBL" id="PSNX01000007">
    <property type="protein sequence ID" value="PPE66398.1"/>
    <property type="molecule type" value="Genomic_DNA"/>
</dbReference>
<accession>A0A2S5SUI0</accession>